<proteinExistence type="predicted"/>
<dbReference type="PANTHER" id="PTHR47706">
    <property type="entry name" value="NMRA-LIKE FAMILY PROTEIN"/>
    <property type="match status" value="1"/>
</dbReference>
<name>A0A0C2WVB0_SERVB</name>
<dbReference type="STRING" id="933852.A0A0C2WVB0"/>
<evidence type="ECO:0000259" key="3">
    <source>
        <dbReference type="Pfam" id="PF05368"/>
    </source>
</evidence>
<dbReference type="Gene3D" id="3.90.25.10">
    <property type="entry name" value="UDP-galactose 4-epimerase, domain 1"/>
    <property type="match status" value="1"/>
</dbReference>
<dbReference type="GO" id="GO:0016491">
    <property type="term" value="F:oxidoreductase activity"/>
    <property type="evidence" value="ECO:0007669"/>
    <property type="project" value="UniProtKB-KW"/>
</dbReference>
<dbReference type="InterPro" id="IPR036291">
    <property type="entry name" value="NAD(P)-bd_dom_sf"/>
</dbReference>
<accession>A0A0C2WVB0</accession>
<dbReference type="Gene3D" id="3.40.50.720">
    <property type="entry name" value="NAD(P)-binding Rossmann-like Domain"/>
    <property type="match status" value="1"/>
</dbReference>
<keyword evidence="1" id="KW-0521">NADP</keyword>
<dbReference type="CDD" id="cd05259">
    <property type="entry name" value="PCBER_SDR_a"/>
    <property type="match status" value="1"/>
</dbReference>
<reference evidence="4 5" key="1">
    <citation type="submission" date="2014-04" db="EMBL/GenBank/DDBJ databases">
        <authorList>
            <consortium name="DOE Joint Genome Institute"/>
            <person name="Kuo A."/>
            <person name="Zuccaro A."/>
            <person name="Kohler A."/>
            <person name="Nagy L.G."/>
            <person name="Floudas D."/>
            <person name="Copeland A."/>
            <person name="Barry K.W."/>
            <person name="Cichocki N."/>
            <person name="Veneault-Fourrey C."/>
            <person name="LaButti K."/>
            <person name="Lindquist E.A."/>
            <person name="Lipzen A."/>
            <person name="Lundell T."/>
            <person name="Morin E."/>
            <person name="Murat C."/>
            <person name="Sun H."/>
            <person name="Tunlid A."/>
            <person name="Henrissat B."/>
            <person name="Grigoriev I.V."/>
            <person name="Hibbett D.S."/>
            <person name="Martin F."/>
            <person name="Nordberg H.P."/>
            <person name="Cantor M.N."/>
            <person name="Hua S.X."/>
        </authorList>
    </citation>
    <scope>NUCLEOTIDE SEQUENCE [LARGE SCALE GENOMIC DNA]</scope>
    <source>
        <strain evidence="4 5">MAFF 305830</strain>
    </source>
</reference>
<dbReference type="InterPro" id="IPR008030">
    <property type="entry name" value="NmrA-like"/>
</dbReference>
<organism evidence="4 5">
    <name type="scientific">Serendipita vermifera MAFF 305830</name>
    <dbReference type="NCBI Taxonomy" id="933852"/>
    <lineage>
        <taxon>Eukaryota</taxon>
        <taxon>Fungi</taxon>
        <taxon>Dikarya</taxon>
        <taxon>Basidiomycota</taxon>
        <taxon>Agaricomycotina</taxon>
        <taxon>Agaricomycetes</taxon>
        <taxon>Sebacinales</taxon>
        <taxon>Serendipitaceae</taxon>
        <taxon>Serendipita</taxon>
    </lineage>
</organism>
<dbReference type="PANTHER" id="PTHR47706:SF9">
    <property type="entry name" value="NMRA-LIKE DOMAIN-CONTAINING PROTEIN-RELATED"/>
    <property type="match status" value="1"/>
</dbReference>
<evidence type="ECO:0000313" key="5">
    <source>
        <dbReference type="Proteomes" id="UP000054097"/>
    </source>
</evidence>
<dbReference type="AlphaFoldDB" id="A0A0C2WVB0"/>
<dbReference type="EMBL" id="KN824386">
    <property type="protein sequence ID" value="KIM21337.1"/>
    <property type="molecule type" value="Genomic_DNA"/>
</dbReference>
<evidence type="ECO:0000256" key="2">
    <source>
        <dbReference type="ARBA" id="ARBA00023002"/>
    </source>
</evidence>
<dbReference type="OrthoDB" id="5283654at2759"/>
<gene>
    <name evidence="4" type="ORF">M408DRAFT_304873</name>
</gene>
<evidence type="ECO:0000256" key="1">
    <source>
        <dbReference type="ARBA" id="ARBA00022857"/>
    </source>
</evidence>
<keyword evidence="2" id="KW-0560">Oxidoreductase</keyword>
<dbReference type="Proteomes" id="UP000054097">
    <property type="component" value="Unassembled WGS sequence"/>
</dbReference>
<sequence>MSYRKIVQVGATGNLGVPVHDALLKSGKFEITVLARTSSSFTSSNPSVKVAKLDYSNKQELVDVLRGNDAVVFTLGDPANLETNSKYIIDAAIEAGVKRIIPSEYGGDIHTDTALTNVVFTPKLKVAEYINAKSSAGEIEFTTITNGPFFDWGLTHQFLGFDIPNKKVTIYNGGTRLFNATTLESIATAIVSVLSSPEQYKNRDLRISDFHISQKDILSILEAETNSKFEVAQEVDADKLQETSQANLRKGDWSFPNVFGALVGSVFALDAASHWGESDDTPGLGIPKKDLREEIKKVLQS</sequence>
<keyword evidence="5" id="KW-1185">Reference proteome</keyword>
<dbReference type="InterPro" id="IPR051609">
    <property type="entry name" value="NmrA/Isoflavone_reductase-like"/>
</dbReference>
<dbReference type="HOGENOM" id="CLU_044876_3_2_1"/>
<feature type="domain" description="NmrA-like" evidence="3">
    <location>
        <begin position="5"/>
        <end position="232"/>
    </location>
</feature>
<dbReference type="SUPFAM" id="SSF51735">
    <property type="entry name" value="NAD(P)-binding Rossmann-fold domains"/>
    <property type="match status" value="1"/>
</dbReference>
<reference evidence="5" key="2">
    <citation type="submission" date="2015-01" db="EMBL/GenBank/DDBJ databases">
        <title>Evolutionary Origins and Diversification of the Mycorrhizal Mutualists.</title>
        <authorList>
            <consortium name="DOE Joint Genome Institute"/>
            <consortium name="Mycorrhizal Genomics Consortium"/>
            <person name="Kohler A."/>
            <person name="Kuo A."/>
            <person name="Nagy L.G."/>
            <person name="Floudas D."/>
            <person name="Copeland A."/>
            <person name="Barry K.W."/>
            <person name="Cichocki N."/>
            <person name="Veneault-Fourrey C."/>
            <person name="LaButti K."/>
            <person name="Lindquist E.A."/>
            <person name="Lipzen A."/>
            <person name="Lundell T."/>
            <person name="Morin E."/>
            <person name="Murat C."/>
            <person name="Riley R."/>
            <person name="Ohm R."/>
            <person name="Sun H."/>
            <person name="Tunlid A."/>
            <person name="Henrissat B."/>
            <person name="Grigoriev I.V."/>
            <person name="Hibbett D.S."/>
            <person name="Martin F."/>
        </authorList>
    </citation>
    <scope>NUCLEOTIDE SEQUENCE [LARGE SCALE GENOMIC DNA]</scope>
    <source>
        <strain evidence="5">MAFF 305830</strain>
    </source>
</reference>
<evidence type="ECO:0000313" key="4">
    <source>
        <dbReference type="EMBL" id="KIM21337.1"/>
    </source>
</evidence>
<dbReference type="InterPro" id="IPR045312">
    <property type="entry name" value="PCBER-like"/>
</dbReference>
<protein>
    <recommendedName>
        <fullName evidence="3">NmrA-like domain-containing protein</fullName>
    </recommendedName>
</protein>
<dbReference type="Pfam" id="PF05368">
    <property type="entry name" value="NmrA"/>
    <property type="match status" value="1"/>
</dbReference>